<reference evidence="1 2" key="1">
    <citation type="journal article" date="2012" name="Genome Biol.">
        <title>Genome and low-iron response of an oceanic diatom adapted to chronic iron limitation.</title>
        <authorList>
            <person name="Lommer M."/>
            <person name="Specht M."/>
            <person name="Roy A.S."/>
            <person name="Kraemer L."/>
            <person name="Andreson R."/>
            <person name="Gutowska M.A."/>
            <person name="Wolf J."/>
            <person name="Bergner S.V."/>
            <person name="Schilhabel M.B."/>
            <person name="Klostermeier U.C."/>
            <person name="Beiko R.G."/>
            <person name="Rosenstiel P."/>
            <person name="Hippler M."/>
            <person name="Laroche J."/>
        </authorList>
    </citation>
    <scope>NUCLEOTIDE SEQUENCE [LARGE SCALE GENOMIC DNA]</scope>
    <source>
        <strain evidence="1 2">CCMP1005</strain>
    </source>
</reference>
<dbReference type="EMBL" id="AGNL01025089">
    <property type="protein sequence ID" value="EJK58483.1"/>
    <property type="molecule type" value="Genomic_DNA"/>
</dbReference>
<accession>K0RXG2</accession>
<evidence type="ECO:0000313" key="1">
    <source>
        <dbReference type="EMBL" id="EJK58483.1"/>
    </source>
</evidence>
<evidence type="ECO:0000313" key="2">
    <source>
        <dbReference type="Proteomes" id="UP000266841"/>
    </source>
</evidence>
<organism evidence="1 2">
    <name type="scientific">Thalassiosira oceanica</name>
    <name type="common">Marine diatom</name>
    <dbReference type="NCBI Taxonomy" id="159749"/>
    <lineage>
        <taxon>Eukaryota</taxon>
        <taxon>Sar</taxon>
        <taxon>Stramenopiles</taxon>
        <taxon>Ochrophyta</taxon>
        <taxon>Bacillariophyta</taxon>
        <taxon>Coscinodiscophyceae</taxon>
        <taxon>Thalassiosirophycidae</taxon>
        <taxon>Thalassiosirales</taxon>
        <taxon>Thalassiosiraceae</taxon>
        <taxon>Thalassiosira</taxon>
    </lineage>
</organism>
<dbReference type="Proteomes" id="UP000266841">
    <property type="component" value="Unassembled WGS sequence"/>
</dbReference>
<feature type="non-terminal residue" evidence="1">
    <location>
        <position position="1"/>
    </location>
</feature>
<name>K0RXG2_THAOC</name>
<keyword evidence="2" id="KW-1185">Reference proteome</keyword>
<dbReference type="AlphaFoldDB" id="K0RXG2"/>
<protein>
    <submittedName>
        <fullName evidence="1">Uncharacterized protein</fullName>
    </submittedName>
</protein>
<proteinExistence type="predicted"/>
<gene>
    <name evidence="1" type="ORF">THAOC_21385</name>
</gene>
<sequence length="160" mass="18132">GFRVRERVQLGLPPELTGYLTDEEEQGLVSFLVEAGKLRELPETFGTAIISLMERYGILSRYSALRTASRLREAVYLERFMEKERDAAVNNWQDDEHAVRMLANGYTGRGGNSSSSNWRLVNDARDLVTGLLVRLKDDTACQLDASQLLEWWLCETSEGT</sequence>
<comment type="caution">
    <text evidence="1">The sequence shown here is derived from an EMBL/GenBank/DDBJ whole genome shotgun (WGS) entry which is preliminary data.</text>
</comment>